<feature type="compositionally biased region" description="Polar residues" evidence="1">
    <location>
        <begin position="9"/>
        <end position="20"/>
    </location>
</feature>
<proteinExistence type="predicted"/>
<evidence type="ECO:0000313" key="3">
    <source>
        <dbReference type="Proteomes" id="UP000275076"/>
    </source>
</evidence>
<name>A0A428MV11_9BACI</name>
<protein>
    <submittedName>
        <fullName evidence="2">Putative motility protein</fullName>
    </submittedName>
</protein>
<comment type="caution">
    <text evidence="2">The sequence shown here is derived from an EMBL/GenBank/DDBJ whole genome shotgun (WGS) entry which is preliminary data.</text>
</comment>
<gene>
    <name evidence="2" type="ORF">D7Z54_28540</name>
</gene>
<feature type="region of interest" description="Disordered" evidence="1">
    <location>
        <begin position="1"/>
        <end position="20"/>
    </location>
</feature>
<dbReference type="Pfam" id="PF14070">
    <property type="entry name" value="YjfB_motility"/>
    <property type="match status" value="1"/>
</dbReference>
<dbReference type="InterPro" id="IPR025906">
    <property type="entry name" value="YjfB_motility"/>
</dbReference>
<evidence type="ECO:0000313" key="2">
    <source>
        <dbReference type="EMBL" id="RSL29969.1"/>
    </source>
</evidence>
<dbReference type="RefSeq" id="WP_125561566.1">
    <property type="nucleotide sequence ID" value="NZ_RBVX01000046.1"/>
</dbReference>
<organism evidence="2 3">
    <name type="scientific">Salibacterium salarium</name>
    <dbReference type="NCBI Taxonomy" id="284579"/>
    <lineage>
        <taxon>Bacteria</taxon>
        <taxon>Bacillati</taxon>
        <taxon>Bacillota</taxon>
        <taxon>Bacilli</taxon>
        <taxon>Bacillales</taxon>
        <taxon>Bacillaceae</taxon>
    </lineage>
</organism>
<evidence type="ECO:0000256" key="1">
    <source>
        <dbReference type="SAM" id="MobiDB-lite"/>
    </source>
</evidence>
<dbReference type="AlphaFoldDB" id="A0A428MV11"/>
<dbReference type="Proteomes" id="UP000275076">
    <property type="component" value="Unassembled WGS sequence"/>
</dbReference>
<sequence>MDIGAMSMAHSQGQAKQQASLSIMNKAMDTGEQQGEFVNNMLESSQPQQAAHPSKGSSVDVSI</sequence>
<feature type="region of interest" description="Disordered" evidence="1">
    <location>
        <begin position="30"/>
        <end position="63"/>
    </location>
</feature>
<dbReference type="EMBL" id="RBVX01000046">
    <property type="protein sequence ID" value="RSL29969.1"/>
    <property type="molecule type" value="Genomic_DNA"/>
</dbReference>
<dbReference type="OrthoDB" id="1924973at2"/>
<feature type="compositionally biased region" description="Polar residues" evidence="1">
    <location>
        <begin position="31"/>
        <end position="63"/>
    </location>
</feature>
<keyword evidence="3" id="KW-1185">Reference proteome</keyword>
<accession>A0A428MV11</accession>
<reference evidence="2 3" key="1">
    <citation type="submission" date="2018-10" db="EMBL/GenBank/DDBJ databases">
        <title>Draft genome sequence of Bacillus salarius IM0101, isolated from a hypersaline soil in Inner Mongolia, China.</title>
        <authorList>
            <person name="Yamprayoonswat W."/>
            <person name="Boonvisut S."/>
            <person name="Jumpathong W."/>
            <person name="Sittihan S."/>
            <person name="Ruangsuj P."/>
            <person name="Wanthongcharoen S."/>
            <person name="Thongpramul N."/>
            <person name="Pimmason S."/>
            <person name="Yu B."/>
            <person name="Yasawong M."/>
        </authorList>
    </citation>
    <scope>NUCLEOTIDE SEQUENCE [LARGE SCALE GENOMIC DNA]</scope>
    <source>
        <strain evidence="2 3">IM0101</strain>
    </source>
</reference>